<dbReference type="PANTHER" id="PTHR31566">
    <property type="entry name" value="CYTOCHROME C BIOGENESIS PROTEIN CCS1, CHLOROPLASTIC"/>
    <property type="match status" value="1"/>
</dbReference>
<feature type="transmembrane region" description="Helical" evidence="6">
    <location>
        <begin position="78"/>
        <end position="97"/>
    </location>
</feature>
<dbReference type="Proteomes" id="UP000199496">
    <property type="component" value="Unassembled WGS sequence"/>
</dbReference>
<keyword evidence="5 6" id="KW-0472">Membrane</keyword>
<dbReference type="EMBL" id="FOFO01000016">
    <property type="protein sequence ID" value="SEQ09552.1"/>
    <property type="molecule type" value="Genomic_DNA"/>
</dbReference>
<dbReference type="RefSeq" id="WP_090206984.1">
    <property type="nucleotide sequence ID" value="NZ_FOFO01000016.1"/>
</dbReference>
<protein>
    <submittedName>
        <fullName evidence="8">Cytochrome c biogenesis protein</fullName>
    </submittedName>
</protein>
<gene>
    <name evidence="8" type="ORF">SAMN05421693_11664</name>
</gene>
<proteinExistence type="predicted"/>
<dbReference type="AlphaFoldDB" id="A0A1H9D7S8"/>
<dbReference type="PANTHER" id="PTHR31566:SF0">
    <property type="entry name" value="CYTOCHROME C BIOGENESIS PROTEIN CCS1, CHLOROPLASTIC"/>
    <property type="match status" value="1"/>
</dbReference>
<evidence type="ECO:0000313" key="8">
    <source>
        <dbReference type="EMBL" id="SEQ09552.1"/>
    </source>
</evidence>
<feature type="domain" description="ResB-like" evidence="7">
    <location>
        <begin position="26"/>
        <end position="654"/>
    </location>
</feature>
<keyword evidence="9" id="KW-1185">Reference proteome</keyword>
<dbReference type="InterPro" id="IPR023494">
    <property type="entry name" value="Cyt_c_bgen_Ccs1/CcsB/ResB"/>
</dbReference>
<keyword evidence="2 6" id="KW-0812">Transmembrane</keyword>
<feature type="transmembrane region" description="Helical" evidence="6">
    <location>
        <begin position="174"/>
        <end position="192"/>
    </location>
</feature>
<evidence type="ECO:0000256" key="3">
    <source>
        <dbReference type="ARBA" id="ARBA00022748"/>
    </source>
</evidence>
<name>A0A1H9D7S8_9GAMM</name>
<dbReference type="InterPro" id="IPR007816">
    <property type="entry name" value="ResB-like_domain"/>
</dbReference>
<comment type="subcellular location">
    <subcellularLocation>
        <location evidence="1">Membrane</location>
        <topology evidence="1">Multi-pass membrane protein</topology>
    </subcellularLocation>
</comment>
<evidence type="ECO:0000256" key="2">
    <source>
        <dbReference type="ARBA" id="ARBA00022692"/>
    </source>
</evidence>
<keyword evidence="4 6" id="KW-1133">Transmembrane helix</keyword>
<evidence type="ECO:0000259" key="7">
    <source>
        <dbReference type="Pfam" id="PF05140"/>
    </source>
</evidence>
<organism evidence="8 9">
    <name type="scientific">Ectothiorhodospira magna</name>
    <dbReference type="NCBI Taxonomy" id="867345"/>
    <lineage>
        <taxon>Bacteria</taxon>
        <taxon>Pseudomonadati</taxon>
        <taxon>Pseudomonadota</taxon>
        <taxon>Gammaproteobacteria</taxon>
        <taxon>Chromatiales</taxon>
        <taxon>Ectothiorhodospiraceae</taxon>
        <taxon>Ectothiorhodospira</taxon>
    </lineage>
</organism>
<dbReference type="GO" id="GO:0017004">
    <property type="term" value="P:cytochrome complex assembly"/>
    <property type="evidence" value="ECO:0007669"/>
    <property type="project" value="UniProtKB-KW"/>
</dbReference>
<dbReference type="STRING" id="867345.SAMN05421693_11664"/>
<evidence type="ECO:0000313" key="9">
    <source>
        <dbReference type="Proteomes" id="UP000199496"/>
    </source>
</evidence>
<accession>A0A1H9D7S8</accession>
<dbReference type="GO" id="GO:0016020">
    <property type="term" value="C:membrane"/>
    <property type="evidence" value="ECO:0007669"/>
    <property type="project" value="UniProtKB-SubCell"/>
</dbReference>
<evidence type="ECO:0000256" key="5">
    <source>
        <dbReference type="ARBA" id="ARBA00023136"/>
    </source>
</evidence>
<feature type="transmembrane region" description="Helical" evidence="6">
    <location>
        <begin position="16"/>
        <end position="42"/>
    </location>
</feature>
<evidence type="ECO:0000256" key="6">
    <source>
        <dbReference type="SAM" id="Phobius"/>
    </source>
</evidence>
<evidence type="ECO:0000256" key="4">
    <source>
        <dbReference type="ARBA" id="ARBA00022989"/>
    </source>
</evidence>
<reference evidence="8 9" key="1">
    <citation type="submission" date="2016-10" db="EMBL/GenBank/DDBJ databases">
        <authorList>
            <person name="de Groot N.N."/>
        </authorList>
    </citation>
    <scope>NUCLEOTIDE SEQUENCE [LARGE SCALE GENOMIC DNA]</scope>
    <source>
        <strain evidence="8 9">B7-7</strain>
    </source>
</reference>
<evidence type="ECO:0000256" key="1">
    <source>
        <dbReference type="ARBA" id="ARBA00004141"/>
    </source>
</evidence>
<sequence length="676" mass="75337">MSSTPSDPPPGRRSTFAVLMGFLGSMGLAITLLVALAVASIVGTVLQQNQPYTTYLLDYGPFWHELFRTLGLYHVYSAAWYLLILVFLVISTSVCVYRSTPAMIRDMNQFRLGVKEKSLRSFQHNVQRNLHTEAPAPLMARAEAVFRARGYRVRQADHGDHQVLSAMRGSAGRLGYFFTHVAIVVICVGGLIDGRLPLMLAEFTGQLEIETRQVPVSEIPEQSRVSPANPSFRGSVEIPEGQRADVAFITIRNGYVVQELPFYIEVKAFRVERHATGQERAFETDLVIHDDMLDEPLAHTISVNHPLTYRGYTLYQASFRDGGSRLGLSMYPLGRGADRPLPLPARIFGTYSQTAEDGSRLRVEFTDFSDTNLTLIEEHGVRQSIDMGPSFEYVIRDSSGAGRFYRNFQQPFERDGRMYLLSGVREDPADPFSFLYIPLDPQGGVDRFMTFLAKLSDPDVLRAVVDETTRTAAGQFEGVDEQLRTQVADTMLGLLETFAVGGYDEVIAQVQVQSPEGQWDRMADIFLRVLNAGLDAIYLRVLAQEGIEVVSEADDHFLDDALRAINALPFYGSPFFLHLNDFDHIQASGLMITKAPGQGIVYAGSVMLILGIFLLLYVSHRRCWVWIRPGATGTDLVLAGTSNRNMSDFNQEFDDIAQAILGDSRPLPADQDTSRV</sequence>
<feature type="transmembrane region" description="Helical" evidence="6">
    <location>
        <begin position="600"/>
        <end position="618"/>
    </location>
</feature>
<dbReference type="OrthoDB" id="9770923at2"/>
<keyword evidence="3" id="KW-0201">Cytochrome c-type biogenesis</keyword>
<dbReference type="Pfam" id="PF05140">
    <property type="entry name" value="ResB"/>
    <property type="match status" value="1"/>
</dbReference>